<proteinExistence type="predicted"/>
<dbReference type="Proteomes" id="UP000435036">
    <property type="component" value="Unassembled WGS sequence"/>
</dbReference>
<gene>
    <name evidence="1" type="ORF">GQF63_19300</name>
</gene>
<sequence length="365" mass="43274">MAKRNPEVTARNKKINELTEKLQDMQDEVLKKTGFENVHSLHGKIGGKFDQFIDIKTEVINSSEHFISLWLQGYENDLLSRGEYVENSNLYDTYKLLQDHPVFRDYLFVFLERVYLRNYDALSKKRPLIEEAEIYIGQNNANYGILITPRFVNGSWENDKSEIRHFKKQYWSIGHILETGFVVPNKNDRMTFRDVPDYLNFFVNVLVRNSGSKYEMEIAELYRDFVLDHPRPENIPLLIPEFRYEGIDVVHKYRLDFTIIEPNDLNKVGFELSPWSTHGQLTGVKNMTQIEINEKAKSNFEKEMTKHKNYFKKHGIFSLIYTDEDLKNTKNIFDDMKKYLEPKTSARQLKLHILDDFFKKDVTKK</sequence>
<reference evidence="1 2" key="1">
    <citation type="submission" date="2019-12" db="EMBL/GenBank/DDBJ databases">
        <authorList>
            <person name="Dong K."/>
        </authorList>
    </citation>
    <scope>NUCLEOTIDE SEQUENCE [LARGE SCALE GENOMIC DNA]</scope>
    <source>
        <strain evidence="1 2">JCM 31225</strain>
    </source>
</reference>
<keyword evidence="2" id="KW-1185">Reference proteome</keyword>
<comment type="caution">
    <text evidence="1">The sequence shown here is derived from an EMBL/GenBank/DDBJ whole genome shotgun (WGS) entry which is preliminary data.</text>
</comment>
<protein>
    <recommendedName>
        <fullName evidence="3">Topoisomerase II</fullName>
    </recommendedName>
</protein>
<dbReference type="EMBL" id="WSQA01000024">
    <property type="protein sequence ID" value="MVZ64174.1"/>
    <property type="molecule type" value="Genomic_DNA"/>
</dbReference>
<name>A0A6N8L4Y5_9SPHI</name>
<evidence type="ECO:0000313" key="2">
    <source>
        <dbReference type="Proteomes" id="UP000435036"/>
    </source>
</evidence>
<organism evidence="1 2">
    <name type="scientific">Sphingobacterium humi</name>
    <dbReference type="NCBI Taxonomy" id="1796905"/>
    <lineage>
        <taxon>Bacteria</taxon>
        <taxon>Pseudomonadati</taxon>
        <taxon>Bacteroidota</taxon>
        <taxon>Sphingobacteriia</taxon>
        <taxon>Sphingobacteriales</taxon>
        <taxon>Sphingobacteriaceae</taxon>
        <taxon>Sphingobacterium</taxon>
    </lineage>
</organism>
<evidence type="ECO:0000313" key="1">
    <source>
        <dbReference type="EMBL" id="MVZ64174.1"/>
    </source>
</evidence>
<dbReference type="AlphaFoldDB" id="A0A6N8L4Y5"/>
<dbReference type="OrthoDB" id="1313316at2"/>
<accession>A0A6N8L4Y5</accession>
<evidence type="ECO:0008006" key="3">
    <source>
        <dbReference type="Google" id="ProtNLM"/>
    </source>
</evidence>
<dbReference type="RefSeq" id="WP_160370889.1">
    <property type="nucleotide sequence ID" value="NZ_WSQA01000024.1"/>
</dbReference>